<dbReference type="AlphaFoldDB" id="E4TFK8"/>
<dbReference type="InterPro" id="IPR035959">
    <property type="entry name" value="RutC-like_sf"/>
</dbReference>
<keyword evidence="3" id="KW-1185">Reference proteome</keyword>
<dbReference type="STRING" id="768670.Calni_0563"/>
<comment type="similarity">
    <text evidence="1">Belongs to the RutC family.</text>
</comment>
<dbReference type="PANTHER" id="PTHR11803:SF39">
    <property type="entry name" value="2-IMINOBUTANOATE_2-IMINOPROPANOATE DEAMINASE"/>
    <property type="match status" value="1"/>
</dbReference>
<proteinExistence type="inferred from homology"/>
<name>E4TFK8_CALNY</name>
<dbReference type="OrthoDB" id="9803101at2"/>
<protein>
    <submittedName>
        <fullName evidence="2">Endoribonuclease L-PSP</fullName>
    </submittedName>
</protein>
<evidence type="ECO:0000256" key="1">
    <source>
        <dbReference type="ARBA" id="ARBA00010552"/>
    </source>
</evidence>
<dbReference type="KEGG" id="cni:Calni_0563"/>
<dbReference type="HOGENOM" id="CLU_100715_7_3_0"/>
<sequence length="125" mass="13840">MEYIKTDRAPQAIGPYSQAVKVGNILFVSGQIPIDPATNQLINGTIEEVTMLVLNNLKNIVIDAGFSLYDIAKVTIFLKDMDNFAAVNKIYEDFFGDHKPARAVVEVSRLPKDVLIEIECVAVKN</sequence>
<dbReference type="eggNOG" id="COG0251">
    <property type="taxonomic scope" value="Bacteria"/>
</dbReference>
<dbReference type="InterPro" id="IPR006175">
    <property type="entry name" value="YjgF/YER057c/UK114"/>
</dbReference>
<dbReference type="PROSITE" id="PS01094">
    <property type="entry name" value="UPF0076"/>
    <property type="match status" value="1"/>
</dbReference>
<dbReference type="NCBIfam" id="TIGR00004">
    <property type="entry name" value="Rid family detoxifying hydrolase"/>
    <property type="match status" value="1"/>
</dbReference>
<reference key="1">
    <citation type="submission" date="2010-11" db="EMBL/GenBank/DDBJ databases">
        <title>The complete genome of chromosome of Calditerrivibrio nitroreducens DSM 19672.</title>
        <authorList>
            <consortium name="US DOE Joint Genome Institute (JGI-PGF)"/>
            <person name="Lucas S."/>
            <person name="Copeland A."/>
            <person name="Lapidus A."/>
            <person name="Bruce D."/>
            <person name="Goodwin L."/>
            <person name="Pitluck S."/>
            <person name="Kyrpides N."/>
            <person name="Mavromatis K."/>
            <person name="Ivanova N."/>
            <person name="Mikhailova N."/>
            <person name="Zeytun A."/>
            <person name="Brettin T."/>
            <person name="Detter J.C."/>
            <person name="Tapia R."/>
            <person name="Han C."/>
            <person name="Land M."/>
            <person name="Hauser L."/>
            <person name="Markowitz V."/>
            <person name="Cheng J.-F."/>
            <person name="Hugenholtz P."/>
            <person name="Woyke T."/>
            <person name="Wu D."/>
            <person name="Spring S."/>
            <person name="Schroeder M."/>
            <person name="Brambilla E."/>
            <person name="Klenk H.-P."/>
            <person name="Eisen J.A."/>
        </authorList>
    </citation>
    <scope>NUCLEOTIDE SEQUENCE [LARGE SCALE GENOMIC DNA]</scope>
    <source>
        <strain>DSM 19672</strain>
    </source>
</reference>
<dbReference type="InterPro" id="IPR019897">
    <property type="entry name" value="RidA_CS"/>
</dbReference>
<gene>
    <name evidence="2" type="ordered locus">Calni_0563</name>
</gene>
<dbReference type="PANTHER" id="PTHR11803">
    <property type="entry name" value="2-IMINOBUTANOATE/2-IMINOPROPANOATE DEAMINASE RIDA"/>
    <property type="match status" value="1"/>
</dbReference>
<dbReference type="RefSeq" id="WP_013450689.1">
    <property type="nucleotide sequence ID" value="NC_014758.1"/>
</dbReference>
<evidence type="ECO:0000313" key="2">
    <source>
        <dbReference type="EMBL" id="ADR18476.1"/>
    </source>
</evidence>
<dbReference type="Pfam" id="PF01042">
    <property type="entry name" value="Ribonuc_L-PSP"/>
    <property type="match status" value="1"/>
</dbReference>
<dbReference type="GO" id="GO:0005829">
    <property type="term" value="C:cytosol"/>
    <property type="evidence" value="ECO:0007669"/>
    <property type="project" value="TreeGrafter"/>
</dbReference>
<dbReference type="GO" id="GO:0019239">
    <property type="term" value="F:deaminase activity"/>
    <property type="evidence" value="ECO:0007669"/>
    <property type="project" value="TreeGrafter"/>
</dbReference>
<organism evidence="2 3">
    <name type="scientific">Calditerrivibrio nitroreducens (strain DSM 19672 / NBRC 101217 / Yu37-1)</name>
    <dbReference type="NCBI Taxonomy" id="768670"/>
    <lineage>
        <taxon>Bacteria</taxon>
        <taxon>Pseudomonadati</taxon>
        <taxon>Deferribacterota</taxon>
        <taxon>Deferribacteres</taxon>
        <taxon>Deferribacterales</taxon>
        <taxon>Calditerrivibrionaceae</taxon>
    </lineage>
</organism>
<dbReference type="InterPro" id="IPR006056">
    <property type="entry name" value="RidA"/>
</dbReference>
<dbReference type="CDD" id="cd00448">
    <property type="entry name" value="YjgF_YER057c_UK114_family"/>
    <property type="match status" value="1"/>
</dbReference>
<dbReference type="FunFam" id="3.30.1330.40:FF:000001">
    <property type="entry name" value="L-PSP family endoribonuclease"/>
    <property type="match status" value="1"/>
</dbReference>
<accession>E4TFK8</accession>
<dbReference type="EMBL" id="CP002347">
    <property type="protein sequence ID" value="ADR18476.1"/>
    <property type="molecule type" value="Genomic_DNA"/>
</dbReference>
<dbReference type="Proteomes" id="UP000007039">
    <property type="component" value="Chromosome"/>
</dbReference>
<dbReference type="Gene3D" id="3.30.1330.40">
    <property type="entry name" value="RutC-like"/>
    <property type="match status" value="1"/>
</dbReference>
<evidence type="ECO:0000313" key="3">
    <source>
        <dbReference type="Proteomes" id="UP000007039"/>
    </source>
</evidence>
<dbReference type="SUPFAM" id="SSF55298">
    <property type="entry name" value="YjgF-like"/>
    <property type="match status" value="1"/>
</dbReference>
<reference evidence="2 3" key="2">
    <citation type="journal article" date="2011" name="Stand. Genomic Sci.">
        <title>Complete genome sequence of Calditerrivibrio nitroreducens type strain (Yu37-1).</title>
        <authorList>
            <person name="Pitluck S."/>
            <person name="Sikorski J."/>
            <person name="Zeytun A."/>
            <person name="Lapidus A."/>
            <person name="Nolan M."/>
            <person name="Lucas S."/>
            <person name="Hammon N."/>
            <person name="Deshpande S."/>
            <person name="Cheng J.F."/>
            <person name="Tapia R."/>
            <person name="Han C."/>
            <person name="Goodwin L."/>
            <person name="Liolios K."/>
            <person name="Pagani I."/>
            <person name="Ivanova N."/>
            <person name="Mavromatis K."/>
            <person name="Pati A."/>
            <person name="Chen A."/>
            <person name="Palaniappan K."/>
            <person name="Hauser L."/>
            <person name="Chang Y.J."/>
            <person name="Jeffries C.D."/>
            <person name="Detter J.C."/>
            <person name="Brambilla E."/>
            <person name="Djao O.D."/>
            <person name="Rohde M."/>
            <person name="Spring S."/>
            <person name="Goker M."/>
            <person name="Woyke T."/>
            <person name="Bristow J."/>
            <person name="Eisen J.A."/>
            <person name="Markowitz V."/>
            <person name="Hugenholtz P."/>
            <person name="Kyrpides N.C."/>
            <person name="Klenk H.P."/>
            <person name="Land M."/>
        </authorList>
    </citation>
    <scope>NUCLEOTIDE SEQUENCE [LARGE SCALE GENOMIC DNA]</scope>
    <source>
        <strain evidence="3">DSM 19672 / NBRC 101217 / Yu37-1</strain>
    </source>
</reference>